<proteinExistence type="predicted"/>
<accession>A0A4D7QMP2</accession>
<evidence type="ECO:0000313" key="2">
    <source>
        <dbReference type="Proteomes" id="UP000298588"/>
    </source>
</evidence>
<protein>
    <submittedName>
        <fullName evidence="1">Uncharacterized protein</fullName>
    </submittedName>
</protein>
<organism evidence="1 2">
    <name type="scientific">Phreatobacter aquaticus</name>
    <dbReference type="NCBI Taxonomy" id="2570229"/>
    <lineage>
        <taxon>Bacteria</taxon>
        <taxon>Pseudomonadati</taxon>
        <taxon>Pseudomonadota</taxon>
        <taxon>Alphaproteobacteria</taxon>
        <taxon>Hyphomicrobiales</taxon>
        <taxon>Phreatobacteraceae</taxon>
        <taxon>Phreatobacter</taxon>
    </lineage>
</organism>
<dbReference type="AlphaFoldDB" id="A0A4D7QMP2"/>
<keyword evidence="2" id="KW-1185">Reference proteome</keyword>
<gene>
    <name evidence="1" type="ORF">E8L99_16505</name>
</gene>
<reference evidence="1 2" key="1">
    <citation type="submission" date="2019-04" db="EMBL/GenBank/DDBJ databases">
        <title>Phreatobacter aquaticus sp. nov.</title>
        <authorList>
            <person name="Choi A."/>
            <person name="Baek K."/>
        </authorList>
    </citation>
    <scope>NUCLEOTIDE SEQUENCE [LARGE SCALE GENOMIC DNA]</scope>
    <source>
        <strain evidence="1 2">NMCR1094</strain>
    </source>
</reference>
<dbReference type="KEGG" id="paqt:E8L99_16505"/>
<dbReference type="RefSeq" id="WP_137100572.1">
    <property type="nucleotide sequence ID" value="NZ_CP039865.1"/>
</dbReference>
<sequence length="136" mass="14876">MIGGTFFTKALGKIHGGIDQAFGEPVQLQPQVTKPNYGTQPDPSRPPVTFTAVVHLDSGPRHLGKMGSRDHEPIVTTRGPCLHFDASQLPYQPQRGDRILHLNSSRVFEVRTVLKSGTGRTELELTQLGIDTPDPL</sequence>
<evidence type="ECO:0000313" key="1">
    <source>
        <dbReference type="EMBL" id="QCK87243.1"/>
    </source>
</evidence>
<dbReference type="Proteomes" id="UP000298588">
    <property type="component" value="Chromosome"/>
</dbReference>
<dbReference type="EMBL" id="CP039865">
    <property type="protein sequence ID" value="QCK87243.1"/>
    <property type="molecule type" value="Genomic_DNA"/>
</dbReference>
<name>A0A4D7QMP2_9HYPH</name>